<evidence type="ECO:0000313" key="6">
    <source>
        <dbReference type="Proteomes" id="UP000662818"/>
    </source>
</evidence>
<dbReference type="EMBL" id="CP022295">
    <property type="protein sequence ID" value="QSR27175.1"/>
    <property type="molecule type" value="Genomic_DNA"/>
</dbReference>
<dbReference type="AlphaFoldDB" id="A0A7Y9ZGZ7"/>
<name>A0A7Y9ZGZ7_9ACTN</name>
<reference evidence="4 6" key="1">
    <citation type="submission" date="2017-06" db="EMBL/GenBank/DDBJ databases">
        <title>Complete Genome Sequence of the Soil Carbazole-Degrading Bacterium Nocardioides aromaticivorans IC177.</title>
        <authorList>
            <person name="Vejarano F."/>
            <person name="Suzuki-Minakuchi C."/>
            <person name="Ohtsubo Y."/>
            <person name="Tsuda M."/>
            <person name="Okada K."/>
            <person name="Nojiri H."/>
        </authorList>
    </citation>
    <scope>NUCLEOTIDE SEQUENCE [LARGE SCALE GENOMIC DNA]</scope>
    <source>
        <strain evidence="4 6">IC177</strain>
    </source>
</reference>
<protein>
    <recommendedName>
        <fullName evidence="2">Septum formation-related domain-containing protein</fullName>
    </recommendedName>
</protein>
<dbReference type="RefSeq" id="WP_051932330.1">
    <property type="nucleotide sequence ID" value="NZ_CP022295.1"/>
</dbReference>
<feature type="chain" id="PRO_5039599752" description="Septum formation-related domain-containing protein" evidence="1">
    <location>
        <begin position="21"/>
        <end position="268"/>
    </location>
</feature>
<dbReference type="InterPro" id="IPR026004">
    <property type="entry name" value="Septum_form"/>
</dbReference>
<dbReference type="Proteomes" id="UP000662818">
    <property type="component" value="Chromosome"/>
</dbReference>
<evidence type="ECO:0000259" key="2">
    <source>
        <dbReference type="Pfam" id="PF13845"/>
    </source>
</evidence>
<dbReference type="Proteomes" id="UP000562045">
    <property type="component" value="Unassembled WGS sequence"/>
</dbReference>
<keyword evidence="1" id="KW-0732">Signal</keyword>
<sequence>MLLRRAVAVLVLTLLGASLAACGSEAQGGNTDPDLVDSTALPDSGVCRDLTPDDVAKAANATKTVDCATRHTAETFAVGELPGEFDDVDYDDTALGTYAYRTCSTKFAEFVGADESLVLRTTLSWAWFRPSEKAWGKGARWYRCDVIGGNSSSPEYRPLPETARGMLSGRPNDSWLSCASGPSVAAGEKVPCSQKHDWRAVTTVKLGAPEDEYPGDRVMESRTRSFCANSVKAWLNYPAEFEYGFTFFHQAEWKAGIRRSVCWAKTTK</sequence>
<dbReference type="EMBL" id="JACBZM010000001">
    <property type="protein sequence ID" value="NYI43211.1"/>
    <property type="molecule type" value="Genomic_DNA"/>
</dbReference>
<proteinExistence type="predicted"/>
<reference evidence="3 5" key="2">
    <citation type="submission" date="2020-07" db="EMBL/GenBank/DDBJ databases">
        <title>Sequencing the genomes of 1000 actinobacteria strains.</title>
        <authorList>
            <person name="Klenk H.-P."/>
        </authorList>
    </citation>
    <scope>NUCLEOTIDE SEQUENCE [LARGE SCALE GENOMIC DNA]</scope>
    <source>
        <strain evidence="3 5">DSM 15131</strain>
    </source>
</reference>
<dbReference type="PROSITE" id="PS51257">
    <property type="entry name" value="PROKAR_LIPOPROTEIN"/>
    <property type="match status" value="1"/>
</dbReference>
<accession>A0A7Y9ZGZ7</accession>
<gene>
    <name evidence="3" type="ORF">BJ993_000291</name>
    <name evidence="4" type="ORF">CFH99_16265</name>
</gene>
<feature type="signal peptide" evidence="1">
    <location>
        <begin position="1"/>
        <end position="20"/>
    </location>
</feature>
<keyword evidence="6" id="KW-1185">Reference proteome</keyword>
<evidence type="ECO:0000313" key="5">
    <source>
        <dbReference type="Proteomes" id="UP000562045"/>
    </source>
</evidence>
<feature type="domain" description="Septum formation-related" evidence="2">
    <location>
        <begin position="123"/>
        <end position="262"/>
    </location>
</feature>
<evidence type="ECO:0000313" key="4">
    <source>
        <dbReference type="EMBL" id="QSR27175.1"/>
    </source>
</evidence>
<dbReference type="Pfam" id="PF13845">
    <property type="entry name" value="Septum_form"/>
    <property type="match status" value="1"/>
</dbReference>
<evidence type="ECO:0000313" key="3">
    <source>
        <dbReference type="EMBL" id="NYI43211.1"/>
    </source>
</evidence>
<organism evidence="3 5">
    <name type="scientific">Nocardioides aromaticivorans</name>
    <dbReference type="NCBI Taxonomy" id="200618"/>
    <lineage>
        <taxon>Bacteria</taxon>
        <taxon>Bacillati</taxon>
        <taxon>Actinomycetota</taxon>
        <taxon>Actinomycetes</taxon>
        <taxon>Propionibacteriales</taxon>
        <taxon>Nocardioidaceae</taxon>
        <taxon>Nocardioides</taxon>
    </lineage>
</organism>
<evidence type="ECO:0000256" key="1">
    <source>
        <dbReference type="SAM" id="SignalP"/>
    </source>
</evidence>